<organism evidence="7 8">
    <name type="scientific">Neolentinus lepideus HHB14362 ss-1</name>
    <dbReference type="NCBI Taxonomy" id="1314782"/>
    <lineage>
        <taxon>Eukaryota</taxon>
        <taxon>Fungi</taxon>
        <taxon>Dikarya</taxon>
        <taxon>Basidiomycota</taxon>
        <taxon>Agaricomycotina</taxon>
        <taxon>Agaricomycetes</taxon>
        <taxon>Gloeophyllales</taxon>
        <taxon>Gloeophyllaceae</taxon>
        <taxon>Neolentinus</taxon>
    </lineage>
</organism>
<dbReference type="GO" id="GO:0005856">
    <property type="term" value="C:cytoskeleton"/>
    <property type="evidence" value="ECO:0007669"/>
    <property type="project" value="UniProtKB-SubCell"/>
</dbReference>
<comment type="similarity">
    <text evidence="2">Belongs to the TPX2 family.</text>
</comment>
<evidence type="ECO:0000313" key="7">
    <source>
        <dbReference type="EMBL" id="KZT30976.1"/>
    </source>
</evidence>
<gene>
    <name evidence="7" type="ORF">NEOLEDRAFT_1126667</name>
</gene>
<dbReference type="Proteomes" id="UP000076761">
    <property type="component" value="Unassembled WGS sequence"/>
</dbReference>
<evidence type="ECO:0000256" key="1">
    <source>
        <dbReference type="ARBA" id="ARBA00004245"/>
    </source>
</evidence>
<comment type="subcellular location">
    <subcellularLocation>
        <location evidence="1">Cytoplasm</location>
        <location evidence="1">Cytoskeleton</location>
    </subcellularLocation>
</comment>
<dbReference type="Pfam" id="PF06886">
    <property type="entry name" value="TPX2"/>
    <property type="match status" value="1"/>
</dbReference>
<dbReference type="InterPro" id="IPR027329">
    <property type="entry name" value="TPX2_C"/>
</dbReference>
<evidence type="ECO:0000313" key="8">
    <source>
        <dbReference type="Proteomes" id="UP000076761"/>
    </source>
</evidence>
<sequence length="300" mass="33988">MNSQPCRARSGGRSIASAAVHVPAAPSATCDDPLTLSQLPPRKVEARAVQEPISPIRVSNKRPTSPDDSSEPRKREKRTHPAKPQSKSKADSLNSGRDKARKRKGARSRKPPSQEKSVNNQSHKENDGHVSGIRHLPITDRPNGLLPAQKPTKPIEFHFKSELRLNVRRAEHAESSRTTLKQSANRYANPIPDFKALHAAQDASLAARREHIRRLVPPPLELNTEVRAREREKFEETRRAREQEIQREMEERRRQKEIEEEKEIRELRKRAVPKANAIPDWYADAPKKKGAVSRARSDVA</sequence>
<evidence type="ECO:0000256" key="5">
    <source>
        <dbReference type="SAM" id="MobiDB-lite"/>
    </source>
</evidence>
<feature type="compositionally biased region" description="Polar residues" evidence="5">
    <location>
        <begin position="85"/>
        <end position="94"/>
    </location>
</feature>
<accession>A0A165WCE2</accession>
<feature type="compositionally biased region" description="Basic residues" evidence="5">
    <location>
        <begin position="99"/>
        <end position="110"/>
    </location>
</feature>
<evidence type="ECO:0000259" key="6">
    <source>
        <dbReference type="Pfam" id="PF06886"/>
    </source>
</evidence>
<dbReference type="InParanoid" id="A0A165WCE2"/>
<feature type="region of interest" description="Disordered" evidence="5">
    <location>
        <begin position="230"/>
        <end position="257"/>
    </location>
</feature>
<dbReference type="AlphaFoldDB" id="A0A165WCE2"/>
<name>A0A165WCE2_9AGAM</name>
<evidence type="ECO:0000256" key="3">
    <source>
        <dbReference type="ARBA" id="ARBA00022490"/>
    </source>
</evidence>
<keyword evidence="4" id="KW-0206">Cytoskeleton</keyword>
<dbReference type="OrthoDB" id="3242303at2759"/>
<feature type="domain" description="TPX2 C-terminal" evidence="6">
    <location>
        <begin position="221"/>
        <end position="289"/>
    </location>
</feature>
<keyword evidence="8" id="KW-1185">Reference proteome</keyword>
<feature type="region of interest" description="Disordered" evidence="5">
    <location>
        <begin position="281"/>
        <end position="300"/>
    </location>
</feature>
<feature type="region of interest" description="Disordered" evidence="5">
    <location>
        <begin position="25"/>
        <end position="153"/>
    </location>
</feature>
<dbReference type="STRING" id="1314782.A0A165WCE2"/>
<proteinExistence type="inferred from homology"/>
<evidence type="ECO:0000256" key="4">
    <source>
        <dbReference type="ARBA" id="ARBA00023212"/>
    </source>
</evidence>
<keyword evidence="3" id="KW-0963">Cytoplasm</keyword>
<protein>
    <recommendedName>
        <fullName evidence="6">TPX2 C-terminal domain-containing protein</fullName>
    </recommendedName>
</protein>
<reference evidence="7 8" key="1">
    <citation type="journal article" date="2016" name="Mol. Biol. Evol.">
        <title>Comparative Genomics of Early-Diverging Mushroom-Forming Fungi Provides Insights into the Origins of Lignocellulose Decay Capabilities.</title>
        <authorList>
            <person name="Nagy L.G."/>
            <person name="Riley R."/>
            <person name="Tritt A."/>
            <person name="Adam C."/>
            <person name="Daum C."/>
            <person name="Floudas D."/>
            <person name="Sun H."/>
            <person name="Yadav J.S."/>
            <person name="Pangilinan J."/>
            <person name="Larsson K.H."/>
            <person name="Matsuura K."/>
            <person name="Barry K."/>
            <person name="Labutti K."/>
            <person name="Kuo R."/>
            <person name="Ohm R.A."/>
            <person name="Bhattacharya S.S."/>
            <person name="Shirouzu T."/>
            <person name="Yoshinaga Y."/>
            <person name="Martin F.M."/>
            <person name="Grigoriev I.V."/>
            <person name="Hibbett D.S."/>
        </authorList>
    </citation>
    <scope>NUCLEOTIDE SEQUENCE [LARGE SCALE GENOMIC DNA]</scope>
    <source>
        <strain evidence="7 8">HHB14362 ss-1</strain>
    </source>
</reference>
<evidence type="ECO:0000256" key="2">
    <source>
        <dbReference type="ARBA" id="ARBA00005885"/>
    </source>
</evidence>
<dbReference type="EMBL" id="KV425551">
    <property type="protein sequence ID" value="KZT30976.1"/>
    <property type="molecule type" value="Genomic_DNA"/>
</dbReference>